<dbReference type="PANTHER" id="PTHR35137">
    <property type="entry name" value="CHROMOPHORE LYASE CRL, CHLOROPLASTIC"/>
    <property type="match status" value="1"/>
</dbReference>
<gene>
    <name evidence="2" type="ORF">11M19.7</name>
</gene>
<dbReference type="EMBL" id="JX003246">
    <property type="protein sequence ID" value="AFJ66187.1"/>
    <property type="molecule type" value="Genomic_DNA"/>
</dbReference>
<sequence length="245" mass="28012">MGTESGSDPESSSNGWSRARGLVVKTLVLIGGALLIKRLTKSTTRRDHARVVSRSLTGEKAFWRTPQKPFRQVCNHSFPDYLLIDSIREVYYCVAEVLCIVCLFWLQRLYMVKPCPKELKCDVEVSSYAIRDAEEYKNFCDRPKDQRPLPEEVIGNGASYCTSDLAVLKNSEIHLWDRGFDENRNQVHPIFVALIGLFQDVTTNNKKAHMKWVLVLGHGRFGDQRKDRTSSSQRHHQASTKTCLH</sequence>
<protein>
    <submittedName>
        <fullName evidence="2">Uncharacterized protein</fullName>
    </submittedName>
</protein>
<dbReference type="GO" id="GO:0016829">
    <property type="term" value="F:lyase activity"/>
    <property type="evidence" value="ECO:0007669"/>
    <property type="project" value="InterPro"/>
</dbReference>
<name>K4FQP9_ARAHA</name>
<feature type="compositionally biased region" description="Basic residues" evidence="1">
    <location>
        <begin position="233"/>
        <end position="245"/>
    </location>
</feature>
<dbReference type="Pfam" id="PF06206">
    <property type="entry name" value="CpeT"/>
    <property type="match status" value="1"/>
</dbReference>
<feature type="region of interest" description="Disordered" evidence="1">
    <location>
        <begin position="223"/>
        <end position="245"/>
    </location>
</feature>
<evidence type="ECO:0000256" key="1">
    <source>
        <dbReference type="SAM" id="MobiDB-lite"/>
    </source>
</evidence>
<accession>K4FQP9</accession>
<dbReference type="AlphaFoldDB" id="K4FQP9"/>
<dbReference type="InterPro" id="IPR010404">
    <property type="entry name" value="CpcT/CpeT"/>
</dbReference>
<reference evidence="2" key="1">
    <citation type="journal article" date="2012" name="Genetics">
        <title>Independent FLC Mutations as Causes of Flowering-Time Variation in Arabidopsis thaliana and Capsella rubella.</title>
        <authorList>
            <person name="Guo Y.L."/>
            <person name="Todesco M."/>
            <person name="Hagmann J."/>
            <person name="Das S."/>
            <person name="Weigel D."/>
        </authorList>
    </citation>
    <scope>NUCLEOTIDE SEQUENCE</scope>
</reference>
<organism evidence="2">
    <name type="scientific">Arabidopsis halleri</name>
    <dbReference type="NCBI Taxonomy" id="81970"/>
    <lineage>
        <taxon>Eukaryota</taxon>
        <taxon>Viridiplantae</taxon>
        <taxon>Streptophyta</taxon>
        <taxon>Embryophyta</taxon>
        <taxon>Tracheophyta</taxon>
        <taxon>Spermatophyta</taxon>
        <taxon>Magnoliopsida</taxon>
        <taxon>eudicotyledons</taxon>
        <taxon>Gunneridae</taxon>
        <taxon>Pentapetalae</taxon>
        <taxon>rosids</taxon>
        <taxon>malvids</taxon>
        <taxon>Brassicales</taxon>
        <taxon>Brassicaceae</taxon>
        <taxon>Camelineae</taxon>
        <taxon>Arabidopsis</taxon>
    </lineage>
</organism>
<proteinExistence type="predicted"/>
<reference evidence="2" key="2">
    <citation type="submission" date="2012-05" db="EMBL/GenBank/DDBJ databases">
        <authorList>
            <person name="Savar N.S."/>
            <person name="Jahanian-Najafabadi A."/>
            <person name="Bouzari S."/>
        </authorList>
    </citation>
    <scope>NUCLEOTIDE SEQUENCE</scope>
</reference>
<dbReference type="PANTHER" id="PTHR35137:SF1">
    <property type="entry name" value="CHROMOPHORE LYASE CRL, CHLOROPLASTIC"/>
    <property type="match status" value="1"/>
</dbReference>
<evidence type="ECO:0000313" key="2">
    <source>
        <dbReference type="EMBL" id="AFJ66187.1"/>
    </source>
</evidence>